<dbReference type="AlphaFoldDB" id="A0A9P6RWR1"/>
<dbReference type="OrthoDB" id="2445262at2759"/>
<keyword evidence="4" id="KW-1185">Reference proteome</keyword>
<feature type="compositionally biased region" description="Polar residues" evidence="1">
    <location>
        <begin position="37"/>
        <end position="48"/>
    </location>
</feature>
<protein>
    <submittedName>
        <fullName evidence="3">Uncharacterized protein</fullName>
    </submittedName>
</protein>
<evidence type="ECO:0000256" key="2">
    <source>
        <dbReference type="SAM" id="SignalP"/>
    </source>
</evidence>
<evidence type="ECO:0000313" key="3">
    <source>
        <dbReference type="EMBL" id="KAG0329783.1"/>
    </source>
</evidence>
<feature type="signal peptide" evidence="2">
    <location>
        <begin position="1"/>
        <end position="30"/>
    </location>
</feature>
<feature type="region of interest" description="Disordered" evidence="1">
    <location>
        <begin position="37"/>
        <end position="92"/>
    </location>
</feature>
<evidence type="ECO:0000256" key="1">
    <source>
        <dbReference type="SAM" id="MobiDB-lite"/>
    </source>
</evidence>
<evidence type="ECO:0000313" key="4">
    <source>
        <dbReference type="Proteomes" id="UP000738325"/>
    </source>
</evidence>
<dbReference type="EMBL" id="JAAAIP010000011">
    <property type="protein sequence ID" value="KAG0329783.1"/>
    <property type="molecule type" value="Genomic_DNA"/>
</dbReference>
<reference evidence="3" key="1">
    <citation type="journal article" date="2020" name="Fungal Divers.">
        <title>Resolving the Mortierellaceae phylogeny through synthesis of multi-gene phylogenetics and phylogenomics.</title>
        <authorList>
            <person name="Vandepol N."/>
            <person name="Liber J."/>
            <person name="Desiro A."/>
            <person name="Na H."/>
            <person name="Kennedy M."/>
            <person name="Barry K."/>
            <person name="Grigoriev I.V."/>
            <person name="Miller A.N."/>
            <person name="O'Donnell K."/>
            <person name="Stajich J.E."/>
            <person name="Bonito G."/>
        </authorList>
    </citation>
    <scope>NUCLEOTIDE SEQUENCE</scope>
    <source>
        <strain evidence="3">REB-010B</strain>
    </source>
</reference>
<dbReference type="Proteomes" id="UP000738325">
    <property type="component" value="Unassembled WGS sequence"/>
</dbReference>
<proteinExistence type="predicted"/>
<feature type="compositionally biased region" description="Low complexity" evidence="1">
    <location>
        <begin position="63"/>
        <end position="90"/>
    </location>
</feature>
<sequence length="321" mass="33934">MQRQITLRSLAAFICLFSTVLLFLSLPALAADDQSDIGDSNSDNSPTLNLDDPVPTGTSAISPAVDMPPVSPAMAAPTPAPAPDTTSSDPLVDTTMTRPTHTKTEMVLPTVMFIPPNTSNNPNALDPFFPKGSESCQKCKYFYPKLKECNQIASTTLARIPLVGGGGGGSNVSTPLVSVTSNSSTATATTSAIMPTGSGSGSGFAPAEFTTLLPFLQCICPNQGLAATQVCLTCFRISNQRNFLDQLESQNVTNSLSAFQEACLDSEQGRFVPPPANRGPSASSAHRVDRPIHIQHCYYYASYVLTGTILPMLAGWSMSFL</sequence>
<organism evidence="3 4">
    <name type="scientific">Dissophora globulifera</name>
    <dbReference type="NCBI Taxonomy" id="979702"/>
    <lineage>
        <taxon>Eukaryota</taxon>
        <taxon>Fungi</taxon>
        <taxon>Fungi incertae sedis</taxon>
        <taxon>Mucoromycota</taxon>
        <taxon>Mortierellomycotina</taxon>
        <taxon>Mortierellomycetes</taxon>
        <taxon>Mortierellales</taxon>
        <taxon>Mortierellaceae</taxon>
        <taxon>Dissophora</taxon>
    </lineage>
</organism>
<accession>A0A9P6RWR1</accession>
<feature type="chain" id="PRO_5040164264" evidence="2">
    <location>
        <begin position="31"/>
        <end position="321"/>
    </location>
</feature>
<name>A0A9P6RWR1_9FUNG</name>
<keyword evidence="2" id="KW-0732">Signal</keyword>
<gene>
    <name evidence="3" type="ORF">BGZ99_000519</name>
</gene>
<comment type="caution">
    <text evidence="3">The sequence shown here is derived from an EMBL/GenBank/DDBJ whole genome shotgun (WGS) entry which is preliminary data.</text>
</comment>